<dbReference type="AlphaFoldDB" id="A0AAE0YR41"/>
<comment type="caution">
    <text evidence="2">The sequence shown here is derived from an EMBL/GenBank/DDBJ whole genome shotgun (WGS) entry which is preliminary data.</text>
</comment>
<dbReference type="EMBL" id="JAWDGP010005682">
    <property type="protein sequence ID" value="KAK3754278.1"/>
    <property type="molecule type" value="Genomic_DNA"/>
</dbReference>
<keyword evidence="1" id="KW-0472">Membrane</keyword>
<keyword evidence="1" id="KW-1133">Transmembrane helix</keyword>
<gene>
    <name evidence="2" type="ORF">RRG08_050940</name>
</gene>
<proteinExistence type="predicted"/>
<organism evidence="2 3">
    <name type="scientific">Elysia crispata</name>
    <name type="common">lettuce slug</name>
    <dbReference type="NCBI Taxonomy" id="231223"/>
    <lineage>
        <taxon>Eukaryota</taxon>
        <taxon>Metazoa</taxon>
        <taxon>Spiralia</taxon>
        <taxon>Lophotrochozoa</taxon>
        <taxon>Mollusca</taxon>
        <taxon>Gastropoda</taxon>
        <taxon>Heterobranchia</taxon>
        <taxon>Euthyneura</taxon>
        <taxon>Panpulmonata</taxon>
        <taxon>Sacoglossa</taxon>
        <taxon>Placobranchoidea</taxon>
        <taxon>Plakobranchidae</taxon>
        <taxon>Elysia</taxon>
    </lineage>
</organism>
<keyword evidence="3" id="KW-1185">Reference proteome</keyword>
<evidence type="ECO:0000256" key="1">
    <source>
        <dbReference type="SAM" id="Phobius"/>
    </source>
</evidence>
<feature type="transmembrane region" description="Helical" evidence="1">
    <location>
        <begin position="20"/>
        <end position="42"/>
    </location>
</feature>
<dbReference type="Proteomes" id="UP001283361">
    <property type="component" value="Unassembled WGS sequence"/>
</dbReference>
<feature type="transmembrane region" description="Helical" evidence="1">
    <location>
        <begin position="62"/>
        <end position="79"/>
    </location>
</feature>
<reference evidence="2" key="1">
    <citation type="journal article" date="2023" name="G3 (Bethesda)">
        <title>A reference genome for the long-term kleptoplast-retaining sea slug Elysia crispata morphotype clarki.</title>
        <authorList>
            <person name="Eastman K.E."/>
            <person name="Pendleton A.L."/>
            <person name="Shaikh M.A."/>
            <person name="Suttiyut T."/>
            <person name="Ogas R."/>
            <person name="Tomko P."/>
            <person name="Gavelis G."/>
            <person name="Widhalm J.R."/>
            <person name="Wisecaver J.H."/>
        </authorList>
    </citation>
    <scope>NUCLEOTIDE SEQUENCE</scope>
    <source>
        <strain evidence="2">ECLA1</strain>
    </source>
</reference>
<name>A0AAE0YR41_9GAST</name>
<protein>
    <submittedName>
        <fullName evidence="2">Uncharacterized protein</fullName>
    </submittedName>
</protein>
<evidence type="ECO:0000313" key="3">
    <source>
        <dbReference type="Proteomes" id="UP001283361"/>
    </source>
</evidence>
<keyword evidence="1" id="KW-0812">Transmembrane</keyword>
<evidence type="ECO:0000313" key="2">
    <source>
        <dbReference type="EMBL" id="KAK3754278.1"/>
    </source>
</evidence>
<sequence>MIIYLIGFGVWRKMGVLNMVMALLCVATWLITIGGLVVYIVFYGKVITHSSDVSGDSFPWSVLMVFLAAILFIIINILIRLRCRNRNHLQHAIPTSADSKMALNPSTKSQVMKRYFTPSPYREDRREAISNAPSTSNTEQGRVVRTGLQSNNFGPQIVEHIQTNGNLQTQSRYEQEAITSNVIQTHHMRPGVSTAPAPSGYSYTHQKTFNTDFITSTADDRSQKRQEMVIYQQPQKQQLQQVYYQQHHQQQPQQQQQLQEIQSITTRINRDHFQQQIPPPQQQQQLQEIQSVTTRFNHDHFQHQMPPPQQQQQLQSVNTRFNHDQFQHQIPQPQQQQQQLQKIQTVTTRMNRENVQAPTLDDTQIDNMESETIFYKGGGDITVKNLSFVQGVTTDQGQRDDLGYSWERRAYTNGGFATEDIGGRDEQVTAFHATEFLASARPHEVRLASIDSFRVGAEHQDVEPFRQLPTTHMRRANQGNGRVLSGASLTSGKGHQYNSKFMYRPYTEQSY</sequence>
<accession>A0AAE0YR41</accession>